<dbReference type="Proteomes" id="UP000651271">
    <property type="component" value="Unassembled WGS sequence"/>
</dbReference>
<evidence type="ECO:0000256" key="2">
    <source>
        <dbReference type="ARBA" id="ARBA00022679"/>
    </source>
</evidence>
<protein>
    <submittedName>
        <fullName evidence="8">Bifunctional heptose 7-phosphate kinase/heptose 1-phosphate adenyltransferase</fullName>
    </submittedName>
</protein>
<organism evidence="8 9">
    <name type="scientific">Sphingobacterium litopenaei</name>
    <dbReference type="NCBI Taxonomy" id="2763500"/>
    <lineage>
        <taxon>Bacteria</taxon>
        <taxon>Pseudomonadati</taxon>
        <taxon>Bacteroidota</taxon>
        <taxon>Sphingobacteriia</taxon>
        <taxon>Sphingobacteriales</taxon>
        <taxon>Sphingobacteriaceae</taxon>
        <taxon>Sphingobacterium</taxon>
    </lineage>
</organism>
<evidence type="ECO:0000313" key="9">
    <source>
        <dbReference type="Proteomes" id="UP000651271"/>
    </source>
</evidence>
<dbReference type="InterPro" id="IPR029056">
    <property type="entry name" value="Ribokinase-like"/>
</dbReference>
<keyword evidence="3 8" id="KW-0418">Kinase</keyword>
<dbReference type="Pfam" id="PF00294">
    <property type="entry name" value="PfkB"/>
    <property type="match status" value="1"/>
</dbReference>
<proteinExistence type="predicted"/>
<keyword evidence="4" id="KW-0511">Multifunctional enzyme</keyword>
<keyword evidence="5" id="KW-0119">Carbohydrate metabolism</keyword>
<evidence type="ECO:0000256" key="4">
    <source>
        <dbReference type="ARBA" id="ARBA00023268"/>
    </source>
</evidence>
<name>A0ABR7YGT6_9SPHI</name>
<dbReference type="Gene3D" id="3.40.1190.20">
    <property type="match status" value="1"/>
</dbReference>
<dbReference type="InterPro" id="IPR011611">
    <property type="entry name" value="PfkB_dom"/>
</dbReference>
<evidence type="ECO:0000259" key="6">
    <source>
        <dbReference type="Pfam" id="PF00294"/>
    </source>
</evidence>
<keyword evidence="2" id="KW-0808">Transferase</keyword>
<comment type="caution">
    <text evidence="8">The sequence shown here is derived from an EMBL/GenBank/DDBJ whole genome shotgun (WGS) entry which is preliminary data.</text>
</comment>
<comment type="pathway">
    <text evidence="1">Bacterial outer membrane biogenesis; LPS core biosynthesis.</text>
</comment>
<accession>A0ABR7YGT6</accession>
<dbReference type="PANTHER" id="PTHR46969:SF1">
    <property type="entry name" value="BIFUNCTIONAL PROTEIN HLDE"/>
    <property type="match status" value="1"/>
</dbReference>
<dbReference type="PANTHER" id="PTHR46969">
    <property type="entry name" value="BIFUNCTIONAL PROTEIN HLDE"/>
    <property type="match status" value="1"/>
</dbReference>
<dbReference type="GO" id="GO:0016301">
    <property type="term" value="F:kinase activity"/>
    <property type="evidence" value="ECO:0007669"/>
    <property type="project" value="UniProtKB-KW"/>
</dbReference>
<dbReference type="Pfam" id="PF01467">
    <property type="entry name" value="CTP_transf_like"/>
    <property type="match status" value="1"/>
</dbReference>
<dbReference type="InterPro" id="IPR004821">
    <property type="entry name" value="Cyt_trans-like"/>
</dbReference>
<keyword evidence="9" id="KW-1185">Reference proteome</keyword>
<gene>
    <name evidence="8" type="ORF">H8B04_13320</name>
</gene>
<dbReference type="NCBIfam" id="TIGR00125">
    <property type="entry name" value="cyt_tran_rel"/>
    <property type="match status" value="1"/>
</dbReference>
<evidence type="ECO:0000256" key="1">
    <source>
        <dbReference type="ARBA" id="ARBA00004713"/>
    </source>
</evidence>
<dbReference type="SUPFAM" id="SSF53613">
    <property type="entry name" value="Ribokinase-like"/>
    <property type="match status" value="1"/>
</dbReference>
<evidence type="ECO:0000259" key="7">
    <source>
        <dbReference type="Pfam" id="PF01467"/>
    </source>
</evidence>
<dbReference type="PROSITE" id="PS00583">
    <property type="entry name" value="PFKB_KINASES_1"/>
    <property type="match status" value="1"/>
</dbReference>
<evidence type="ECO:0000256" key="5">
    <source>
        <dbReference type="ARBA" id="ARBA00023277"/>
    </source>
</evidence>
<sequence>MERDIINKLNNFKDKHILVIGDFILDAYVDTQCERLAPEASVPVLDITKTTYSLGGAANVAYNLEKLGSKVSLLTVLGQDDNSKKAIQLFKSNPQKSLYLHFSAEDQTLCKTRIHKDGQLLYRLDEGKHLTLENDQMDLFLKDLRELYLKCDAVYIADYNKGAIHYKVIDLLEELKSMVYKPIVIDSKNYLQYRNIQPCIIKPNYKEALELTHEKAHNDRIKQAPYLTDKLMEISKAKLVALTLDKDGVYVSRRNGSQFHIETCQVEVQNSSGAGDIFLSTLLLNHLVEIDDINAAKIACQAASIGIQKEATAHCTWEELKASLIQESGKVIINSENLAELVKIKGQDKTVVLTTGCFDIFHSGHATFLKQAKEQGDILIVGINIDESIARLKGPDRPVNTLMDRMEVLKALSYIDYIVPFGDQDDTPISLIKTIKPHVFVKGEDYQSTVTPEKKTLMSLGIKQVFIPLVPHQSTTKIINRVQGNTINLKKIG</sequence>
<dbReference type="EMBL" id="JACOIJ010000030">
    <property type="protein sequence ID" value="MBD1430530.1"/>
    <property type="molecule type" value="Genomic_DNA"/>
</dbReference>
<dbReference type="Gene3D" id="3.40.50.620">
    <property type="entry name" value="HUPs"/>
    <property type="match status" value="1"/>
</dbReference>
<dbReference type="InterPro" id="IPR014729">
    <property type="entry name" value="Rossmann-like_a/b/a_fold"/>
</dbReference>
<dbReference type="SUPFAM" id="SSF52374">
    <property type="entry name" value="Nucleotidylyl transferase"/>
    <property type="match status" value="1"/>
</dbReference>
<evidence type="ECO:0000256" key="3">
    <source>
        <dbReference type="ARBA" id="ARBA00022777"/>
    </source>
</evidence>
<evidence type="ECO:0000313" key="8">
    <source>
        <dbReference type="EMBL" id="MBD1430530.1"/>
    </source>
</evidence>
<feature type="domain" description="Cytidyltransferase-like" evidence="7">
    <location>
        <begin position="353"/>
        <end position="479"/>
    </location>
</feature>
<dbReference type="InterPro" id="IPR002173">
    <property type="entry name" value="Carboh/pur_kinase_PfkB_CS"/>
</dbReference>
<dbReference type="RefSeq" id="WP_190302660.1">
    <property type="nucleotide sequence ID" value="NZ_JACOIJ010000030.1"/>
</dbReference>
<reference evidence="8 9" key="1">
    <citation type="submission" date="2020-08" db="EMBL/GenBank/DDBJ databases">
        <title>Sphingobacterium sp. DN04309 isolated from aquaculture water.</title>
        <authorList>
            <person name="Zhang M."/>
        </authorList>
    </citation>
    <scope>NUCLEOTIDE SEQUENCE [LARGE SCALE GENOMIC DNA]</scope>
    <source>
        <strain evidence="8 9">DN04309</strain>
    </source>
</reference>
<feature type="domain" description="Carbohydrate kinase PfkB" evidence="6">
    <location>
        <begin position="15"/>
        <end position="317"/>
    </location>
</feature>